<gene>
    <name evidence="2" type="ORF">TrRE_jg3409</name>
</gene>
<sequence length="75" mass="8737">GVSRRSIKASDEEEEGNGMKAADEEILRLKFLLDSNEKEMEESRAKFIAKDKEVKERDEKIARLEERIARLEERG</sequence>
<dbReference type="Proteomes" id="UP001165082">
    <property type="component" value="Unassembled WGS sequence"/>
</dbReference>
<dbReference type="AlphaFoldDB" id="A0A9W6ZJA2"/>
<comment type="caution">
    <text evidence="2">The sequence shown here is derived from an EMBL/GenBank/DDBJ whole genome shotgun (WGS) entry which is preliminary data.</text>
</comment>
<proteinExistence type="predicted"/>
<accession>A0A9W6ZJA2</accession>
<organism evidence="2 3">
    <name type="scientific">Triparma retinervis</name>
    <dbReference type="NCBI Taxonomy" id="2557542"/>
    <lineage>
        <taxon>Eukaryota</taxon>
        <taxon>Sar</taxon>
        <taxon>Stramenopiles</taxon>
        <taxon>Ochrophyta</taxon>
        <taxon>Bolidophyceae</taxon>
        <taxon>Parmales</taxon>
        <taxon>Triparmaceae</taxon>
        <taxon>Triparma</taxon>
    </lineage>
</organism>
<evidence type="ECO:0000313" key="2">
    <source>
        <dbReference type="EMBL" id="GMH51315.1"/>
    </source>
</evidence>
<name>A0A9W6ZJA2_9STRA</name>
<protein>
    <submittedName>
        <fullName evidence="2">Uncharacterized protein</fullName>
    </submittedName>
</protein>
<dbReference type="EMBL" id="BRXZ01001975">
    <property type="protein sequence ID" value="GMH51315.1"/>
    <property type="molecule type" value="Genomic_DNA"/>
</dbReference>
<feature type="region of interest" description="Disordered" evidence="1">
    <location>
        <begin position="1"/>
        <end position="21"/>
    </location>
</feature>
<reference evidence="2" key="1">
    <citation type="submission" date="2022-07" db="EMBL/GenBank/DDBJ databases">
        <title>Genome analysis of Parmales, a sister group of diatoms, reveals the evolutionary specialization of diatoms from phago-mixotrophs to photoautotrophs.</title>
        <authorList>
            <person name="Ban H."/>
            <person name="Sato S."/>
            <person name="Yoshikawa S."/>
            <person name="Kazumasa Y."/>
            <person name="Nakamura Y."/>
            <person name="Ichinomiya M."/>
            <person name="Saitoh K."/>
            <person name="Sato N."/>
            <person name="Blanc-Mathieu R."/>
            <person name="Endo H."/>
            <person name="Kuwata A."/>
            <person name="Ogata H."/>
        </authorList>
    </citation>
    <scope>NUCLEOTIDE SEQUENCE</scope>
</reference>
<evidence type="ECO:0000313" key="3">
    <source>
        <dbReference type="Proteomes" id="UP001165082"/>
    </source>
</evidence>
<evidence type="ECO:0000256" key="1">
    <source>
        <dbReference type="SAM" id="MobiDB-lite"/>
    </source>
</evidence>
<keyword evidence="3" id="KW-1185">Reference proteome</keyword>
<feature type="non-terminal residue" evidence="2">
    <location>
        <position position="1"/>
    </location>
</feature>